<evidence type="ECO:0000256" key="3">
    <source>
        <dbReference type="ARBA" id="ARBA00022884"/>
    </source>
</evidence>
<evidence type="ECO:0000256" key="2">
    <source>
        <dbReference type="ARBA" id="ARBA00022730"/>
    </source>
</evidence>
<dbReference type="InterPro" id="IPR002583">
    <property type="entry name" value="Ribosomal_bS20"/>
</dbReference>
<comment type="similarity">
    <text evidence="1 7">Belongs to the bacterial ribosomal protein bS20 family.</text>
</comment>
<keyword evidence="5 7" id="KW-0687">Ribonucleoprotein</keyword>
<evidence type="ECO:0000256" key="4">
    <source>
        <dbReference type="ARBA" id="ARBA00022980"/>
    </source>
</evidence>
<evidence type="ECO:0000256" key="6">
    <source>
        <dbReference type="ARBA" id="ARBA00035136"/>
    </source>
</evidence>
<dbReference type="GO" id="GO:0006412">
    <property type="term" value="P:translation"/>
    <property type="evidence" value="ECO:0007669"/>
    <property type="project" value="UniProtKB-UniRule"/>
</dbReference>
<accession>A0A1G2HPD8</accession>
<dbReference type="PANTHER" id="PTHR33398:SF1">
    <property type="entry name" value="SMALL RIBOSOMAL SUBUNIT PROTEIN BS20C"/>
    <property type="match status" value="1"/>
</dbReference>
<evidence type="ECO:0000256" key="7">
    <source>
        <dbReference type="HAMAP-Rule" id="MF_00500"/>
    </source>
</evidence>
<dbReference type="AlphaFoldDB" id="A0A1G2HPD8"/>
<dbReference type="GO" id="GO:0070181">
    <property type="term" value="F:small ribosomal subunit rRNA binding"/>
    <property type="evidence" value="ECO:0007669"/>
    <property type="project" value="TreeGrafter"/>
</dbReference>
<dbReference type="InterPro" id="IPR036510">
    <property type="entry name" value="Ribosomal_bS20_sf"/>
</dbReference>
<keyword evidence="3 7" id="KW-0694">RNA-binding</keyword>
<dbReference type="PANTHER" id="PTHR33398">
    <property type="entry name" value="30S RIBOSOMAL PROTEIN S20"/>
    <property type="match status" value="1"/>
</dbReference>
<dbReference type="EMBL" id="MHOO01000011">
    <property type="protein sequence ID" value="OGZ63748.1"/>
    <property type="molecule type" value="Genomic_DNA"/>
</dbReference>
<evidence type="ECO:0000256" key="1">
    <source>
        <dbReference type="ARBA" id="ARBA00007634"/>
    </source>
</evidence>
<dbReference type="STRING" id="1802202.A2730_00445"/>
<evidence type="ECO:0000313" key="8">
    <source>
        <dbReference type="EMBL" id="OGZ63748.1"/>
    </source>
</evidence>
<dbReference type="SUPFAM" id="SSF46992">
    <property type="entry name" value="Ribosomal protein S20"/>
    <property type="match status" value="1"/>
</dbReference>
<dbReference type="Gene3D" id="1.20.58.110">
    <property type="entry name" value="Ribosomal protein S20"/>
    <property type="match status" value="1"/>
</dbReference>
<keyword evidence="2 7" id="KW-0699">rRNA-binding</keyword>
<evidence type="ECO:0000256" key="5">
    <source>
        <dbReference type="ARBA" id="ARBA00023274"/>
    </source>
</evidence>
<keyword evidence="4 7" id="KW-0689">Ribosomal protein</keyword>
<dbReference type="GO" id="GO:0015935">
    <property type="term" value="C:small ribosomal subunit"/>
    <property type="evidence" value="ECO:0007669"/>
    <property type="project" value="TreeGrafter"/>
</dbReference>
<dbReference type="NCBIfam" id="TIGR00029">
    <property type="entry name" value="S20"/>
    <property type="match status" value="1"/>
</dbReference>
<dbReference type="GO" id="GO:0003735">
    <property type="term" value="F:structural constituent of ribosome"/>
    <property type="evidence" value="ECO:0007669"/>
    <property type="project" value="InterPro"/>
</dbReference>
<comment type="caution">
    <text evidence="8">The sequence shown here is derived from an EMBL/GenBank/DDBJ whole genome shotgun (WGS) entry which is preliminary data.</text>
</comment>
<sequence length="88" mass="10095">MAIIKSAKKAIRQNKTRRARNLIYINKMKSLLKEARAFVAQKKAKEAKELLPKVYEILDKAAKVGIIKKNNASRKKSRLAKLIDKSFK</sequence>
<dbReference type="Pfam" id="PF01649">
    <property type="entry name" value="Ribosomal_S20p"/>
    <property type="match status" value="1"/>
</dbReference>
<gene>
    <name evidence="7" type="primary">rpsT</name>
    <name evidence="8" type="ORF">A2730_00445</name>
</gene>
<organism evidence="8 9">
    <name type="scientific">Candidatus Staskawiczbacteria bacterium RIFCSPHIGHO2_01_FULL_39_25</name>
    <dbReference type="NCBI Taxonomy" id="1802202"/>
    <lineage>
        <taxon>Bacteria</taxon>
        <taxon>Candidatus Staskawicziibacteriota</taxon>
    </lineage>
</organism>
<proteinExistence type="inferred from homology"/>
<comment type="function">
    <text evidence="7">Binds directly to 16S ribosomal RNA.</text>
</comment>
<evidence type="ECO:0000313" key="9">
    <source>
        <dbReference type="Proteomes" id="UP000176855"/>
    </source>
</evidence>
<dbReference type="HAMAP" id="MF_00500">
    <property type="entry name" value="Ribosomal_bS20"/>
    <property type="match status" value="1"/>
</dbReference>
<name>A0A1G2HPD8_9BACT</name>
<dbReference type="GO" id="GO:0005829">
    <property type="term" value="C:cytosol"/>
    <property type="evidence" value="ECO:0007669"/>
    <property type="project" value="TreeGrafter"/>
</dbReference>
<dbReference type="Proteomes" id="UP000176855">
    <property type="component" value="Unassembled WGS sequence"/>
</dbReference>
<reference evidence="8 9" key="1">
    <citation type="journal article" date="2016" name="Nat. Commun.">
        <title>Thousands of microbial genomes shed light on interconnected biogeochemical processes in an aquifer system.</title>
        <authorList>
            <person name="Anantharaman K."/>
            <person name="Brown C.T."/>
            <person name="Hug L.A."/>
            <person name="Sharon I."/>
            <person name="Castelle C.J."/>
            <person name="Probst A.J."/>
            <person name="Thomas B.C."/>
            <person name="Singh A."/>
            <person name="Wilkins M.J."/>
            <person name="Karaoz U."/>
            <person name="Brodie E.L."/>
            <person name="Williams K.H."/>
            <person name="Hubbard S.S."/>
            <person name="Banfield J.F."/>
        </authorList>
    </citation>
    <scope>NUCLEOTIDE SEQUENCE [LARGE SCALE GENOMIC DNA]</scope>
</reference>
<protein>
    <recommendedName>
        <fullName evidence="6 7">Small ribosomal subunit protein bS20</fullName>
    </recommendedName>
</protein>